<evidence type="ECO:0000256" key="1">
    <source>
        <dbReference type="SAM" id="MobiDB-lite"/>
    </source>
</evidence>
<dbReference type="Proteomes" id="UP001054945">
    <property type="component" value="Unassembled WGS sequence"/>
</dbReference>
<sequence length="90" mass="10438">MSNSRLDFLGMKRRGLNPDSVTRALNNTWTKTPWVNNRVQPQPRPRHHESSPWFNHNQDTTDQHHGLTSPKHQDAMNQHCGSTSTKTPWV</sequence>
<evidence type="ECO:0000313" key="2">
    <source>
        <dbReference type="EMBL" id="GIY76556.1"/>
    </source>
</evidence>
<protein>
    <submittedName>
        <fullName evidence="2">Uncharacterized protein</fullName>
    </submittedName>
</protein>
<feature type="compositionally biased region" description="Polar residues" evidence="1">
    <location>
        <begin position="75"/>
        <end position="90"/>
    </location>
</feature>
<gene>
    <name evidence="2" type="ORF">CEXT_7441</name>
</gene>
<name>A0AAV4W1Z1_CAEEX</name>
<accession>A0AAV4W1Z1</accession>
<dbReference type="AlphaFoldDB" id="A0AAV4W1Z1"/>
<feature type="region of interest" description="Disordered" evidence="1">
    <location>
        <begin position="1"/>
        <end position="20"/>
    </location>
</feature>
<feature type="region of interest" description="Disordered" evidence="1">
    <location>
        <begin position="32"/>
        <end position="90"/>
    </location>
</feature>
<organism evidence="2 3">
    <name type="scientific">Caerostris extrusa</name>
    <name type="common">Bark spider</name>
    <name type="synonym">Caerostris bankana</name>
    <dbReference type="NCBI Taxonomy" id="172846"/>
    <lineage>
        <taxon>Eukaryota</taxon>
        <taxon>Metazoa</taxon>
        <taxon>Ecdysozoa</taxon>
        <taxon>Arthropoda</taxon>
        <taxon>Chelicerata</taxon>
        <taxon>Arachnida</taxon>
        <taxon>Araneae</taxon>
        <taxon>Araneomorphae</taxon>
        <taxon>Entelegynae</taxon>
        <taxon>Araneoidea</taxon>
        <taxon>Araneidae</taxon>
        <taxon>Caerostris</taxon>
    </lineage>
</organism>
<evidence type="ECO:0000313" key="3">
    <source>
        <dbReference type="Proteomes" id="UP001054945"/>
    </source>
</evidence>
<keyword evidence="3" id="KW-1185">Reference proteome</keyword>
<comment type="caution">
    <text evidence="2">The sequence shown here is derived from an EMBL/GenBank/DDBJ whole genome shotgun (WGS) entry which is preliminary data.</text>
</comment>
<dbReference type="EMBL" id="BPLR01015498">
    <property type="protein sequence ID" value="GIY76556.1"/>
    <property type="molecule type" value="Genomic_DNA"/>
</dbReference>
<proteinExistence type="predicted"/>
<reference evidence="2 3" key="1">
    <citation type="submission" date="2021-06" db="EMBL/GenBank/DDBJ databases">
        <title>Caerostris extrusa draft genome.</title>
        <authorList>
            <person name="Kono N."/>
            <person name="Arakawa K."/>
        </authorList>
    </citation>
    <scope>NUCLEOTIDE SEQUENCE [LARGE SCALE GENOMIC DNA]</scope>
</reference>